<feature type="transmembrane region" description="Helical" evidence="9">
    <location>
        <begin position="477"/>
        <end position="497"/>
    </location>
</feature>
<dbReference type="GO" id="GO:0009103">
    <property type="term" value="P:lipopolysaccharide biosynthetic process"/>
    <property type="evidence" value="ECO:0007669"/>
    <property type="project" value="UniProtKB-ARBA"/>
</dbReference>
<evidence type="ECO:0000313" key="11">
    <source>
        <dbReference type="Proteomes" id="UP000002892"/>
    </source>
</evidence>
<reference evidence="10 11" key="1">
    <citation type="journal article" date="2012" name="J. Bacteriol.">
        <title>Complete genome sequences of Desulfosporosinus orientis DSM765T, Desulfosporosinus youngiae DSM17734T, Desulfosporosinus meridiei DSM13257T, and Desulfosporosinus acidiphilus DSM22704T.</title>
        <authorList>
            <person name="Pester M."/>
            <person name="Brambilla E."/>
            <person name="Alazard D."/>
            <person name="Rattei T."/>
            <person name="Weinmaier T."/>
            <person name="Han J."/>
            <person name="Lucas S."/>
            <person name="Lapidus A."/>
            <person name="Cheng J.F."/>
            <person name="Goodwin L."/>
            <person name="Pitluck S."/>
            <person name="Peters L."/>
            <person name="Ovchinnikova G."/>
            <person name="Teshima H."/>
            <person name="Detter J.C."/>
            <person name="Han C.S."/>
            <person name="Tapia R."/>
            <person name="Land M.L."/>
            <person name="Hauser L."/>
            <person name="Kyrpides N.C."/>
            <person name="Ivanova N.N."/>
            <person name="Pagani I."/>
            <person name="Huntmann M."/>
            <person name="Wei C.L."/>
            <person name="Davenport K.W."/>
            <person name="Daligault H."/>
            <person name="Chain P.S."/>
            <person name="Chen A."/>
            <person name="Mavromatis K."/>
            <person name="Markowitz V."/>
            <person name="Szeto E."/>
            <person name="Mikhailova N."/>
            <person name="Pati A."/>
            <person name="Wagner M."/>
            <person name="Woyke T."/>
            <person name="Ollivier B."/>
            <person name="Klenk H.P."/>
            <person name="Spring S."/>
            <person name="Loy A."/>
        </authorList>
    </citation>
    <scope>NUCLEOTIDE SEQUENCE [LARGE SCALE GENOMIC DNA]</scope>
    <source>
        <strain evidence="11">DSM 22704 / JCM 16185 / SJ4</strain>
    </source>
</reference>
<keyword evidence="7 9" id="KW-0472">Membrane</keyword>
<evidence type="ECO:0000256" key="3">
    <source>
        <dbReference type="ARBA" id="ARBA00022676"/>
    </source>
</evidence>
<dbReference type="Proteomes" id="UP000002892">
    <property type="component" value="Chromosome"/>
</dbReference>
<keyword evidence="11" id="KW-1185">Reference proteome</keyword>
<feature type="region of interest" description="Disordered" evidence="8">
    <location>
        <begin position="66"/>
        <end position="104"/>
    </location>
</feature>
<accession>I4D7J4</accession>
<keyword evidence="3" id="KW-0328">Glycosyltransferase</keyword>
<keyword evidence="6 9" id="KW-1133">Transmembrane helix</keyword>
<dbReference type="PANTHER" id="PTHR33908">
    <property type="entry name" value="MANNOSYLTRANSFERASE YKCB-RELATED"/>
    <property type="match status" value="1"/>
</dbReference>
<feature type="compositionally biased region" description="Polar residues" evidence="8">
    <location>
        <begin position="66"/>
        <end position="97"/>
    </location>
</feature>
<keyword evidence="4" id="KW-0808">Transferase</keyword>
<sequence length="544" mass="60583">MRLKSNLFRIGSILLIVMSFVVCLYVLINHNSGNTASQSIKIQEQYSKNQLPNSFGHPDEQQFNNQWQTWSGGSTNGQNSNRDQYVTNGGASRQQMQPMGRKGGNSSSSYGLQVLAYTITFFLAILAIYVLIIRKKLWAKFKIPEHNRKLLVITLFVVGFLLRIALGCLIQGYTSDLMLFKSWASSAANNLSQFYFGGSSSDYPPLYIYVLYMVGKIGSVQMLTPYFTLLLKIPSIAADMGTALLLYRLARKYLSPELSIAAAAFYILNPAVFINSTIWGQVDSFFTLIVVAGIVLLAERKIVFSSMLFTAAVLMKPQGIIFLPVLFFELVRRKSIKVFLKVLLASMATSLVIILPCSSNLNFLWIVKLYMNTLGEYPYASVNAFNFFYLVGANYTKDASTLLLVSYHTWGMVFIVLSTLISWLMYARGKGKGIAAVSALILISGVFIFSARMHERYLFPAAALATLASIYLRDRRLILLAVGFSMTSFANTFAILYQNVTAGSQAISAYLPNVISAFNILLFLCLIKVTYDNSSKNDPSLFVS</sequence>
<dbReference type="eggNOG" id="COG5650">
    <property type="taxonomic scope" value="Bacteria"/>
</dbReference>
<dbReference type="RefSeq" id="WP_014827762.1">
    <property type="nucleotide sequence ID" value="NC_018068.1"/>
</dbReference>
<dbReference type="STRING" id="646529.Desaci_2854"/>
<feature type="transmembrane region" description="Helical" evidence="9">
    <location>
        <begin position="114"/>
        <end position="132"/>
    </location>
</feature>
<evidence type="ECO:0000313" key="10">
    <source>
        <dbReference type="EMBL" id="AFM41768.1"/>
    </source>
</evidence>
<evidence type="ECO:0000256" key="2">
    <source>
        <dbReference type="ARBA" id="ARBA00022475"/>
    </source>
</evidence>
<dbReference type="GO" id="GO:0005886">
    <property type="term" value="C:plasma membrane"/>
    <property type="evidence" value="ECO:0007669"/>
    <property type="project" value="UniProtKB-SubCell"/>
</dbReference>
<evidence type="ECO:0000256" key="1">
    <source>
        <dbReference type="ARBA" id="ARBA00004651"/>
    </source>
</evidence>
<comment type="subcellular location">
    <subcellularLocation>
        <location evidence="1">Cell membrane</location>
        <topology evidence="1">Multi-pass membrane protein</topology>
    </subcellularLocation>
</comment>
<evidence type="ECO:0000256" key="5">
    <source>
        <dbReference type="ARBA" id="ARBA00022692"/>
    </source>
</evidence>
<feature type="transmembrane region" description="Helical" evidence="9">
    <location>
        <begin position="206"/>
        <end position="232"/>
    </location>
</feature>
<dbReference type="EMBL" id="CP003639">
    <property type="protein sequence ID" value="AFM41768.1"/>
    <property type="molecule type" value="Genomic_DNA"/>
</dbReference>
<feature type="transmembrane region" description="Helical" evidence="9">
    <location>
        <begin position="433"/>
        <end position="451"/>
    </location>
</feature>
<dbReference type="KEGG" id="dai:Desaci_2854"/>
<feature type="transmembrane region" description="Helical" evidence="9">
    <location>
        <begin position="407"/>
        <end position="426"/>
    </location>
</feature>
<feature type="transmembrane region" description="Helical" evidence="9">
    <location>
        <begin position="152"/>
        <end position="173"/>
    </location>
</feature>
<organism evidence="10 11">
    <name type="scientific">Desulfosporosinus acidiphilus (strain DSM 22704 / JCM 16185 / SJ4)</name>
    <dbReference type="NCBI Taxonomy" id="646529"/>
    <lineage>
        <taxon>Bacteria</taxon>
        <taxon>Bacillati</taxon>
        <taxon>Bacillota</taxon>
        <taxon>Clostridia</taxon>
        <taxon>Eubacteriales</taxon>
        <taxon>Desulfitobacteriaceae</taxon>
        <taxon>Desulfosporosinus</taxon>
    </lineage>
</organism>
<dbReference type="HOGENOM" id="CLU_032554_0_0_9"/>
<dbReference type="PANTHER" id="PTHR33908:SF11">
    <property type="entry name" value="MEMBRANE PROTEIN"/>
    <property type="match status" value="1"/>
</dbReference>
<evidence type="ECO:0000256" key="6">
    <source>
        <dbReference type="ARBA" id="ARBA00022989"/>
    </source>
</evidence>
<feature type="transmembrane region" description="Helical" evidence="9">
    <location>
        <begin position="7"/>
        <end position="28"/>
    </location>
</feature>
<name>I4D7J4_DESAJ</name>
<dbReference type="Pfam" id="PF26314">
    <property type="entry name" value="MptA_B_family"/>
    <property type="match status" value="1"/>
</dbReference>
<evidence type="ECO:0000256" key="4">
    <source>
        <dbReference type="ARBA" id="ARBA00022679"/>
    </source>
</evidence>
<gene>
    <name evidence="10" type="ordered locus">Desaci_2854</name>
</gene>
<feature type="transmembrane region" description="Helical" evidence="9">
    <location>
        <begin position="509"/>
        <end position="527"/>
    </location>
</feature>
<dbReference type="OrthoDB" id="9776737at2"/>
<feature type="transmembrane region" description="Helical" evidence="9">
    <location>
        <begin position="307"/>
        <end position="327"/>
    </location>
</feature>
<dbReference type="InterPro" id="IPR050297">
    <property type="entry name" value="LipidA_mod_glycosyltrf_83"/>
</dbReference>
<evidence type="ECO:0000256" key="9">
    <source>
        <dbReference type="SAM" id="Phobius"/>
    </source>
</evidence>
<feature type="transmembrane region" description="Helical" evidence="9">
    <location>
        <begin position="339"/>
        <end position="365"/>
    </location>
</feature>
<keyword evidence="5 9" id="KW-0812">Transmembrane</keyword>
<evidence type="ECO:0000256" key="7">
    <source>
        <dbReference type="ARBA" id="ARBA00023136"/>
    </source>
</evidence>
<protein>
    <submittedName>
        <fullName evidence="10">Putative integral membrane protein</fullName>
    </submittedName>
</protein>
<dbReference type="GO" id="GO:0016763">
    <property type="term" value="F:pentosyltransferase activity"/>
    <property type="evidence" value="ECO:0007669"/>
    <property type="project" value="TreeGrafter"/>
</dbReference>
<evidence type="ECO:0000256" key="8">
    <source>
        <dbReference type="SAM" id="MobiDB-lite"/>
    </source>
</evidence>
<feature type="transmembrane region" description="Helical" evidence="9">
    <location>
        <begin position="278"/>
        <end position="298"/>
    </location>
</feature>
<proteinExistence type="predicted"/>
<keyword evidence="2" id="KW-1003">Cell membrane</keyword>
<feature type="transmembrane region" description="Helical" evidence="9">
    <location>
        <begin position="253"/>
        <end position="272"/>
    </location>
</feature>
<dbReference type="AlphaFoldDB" id="I4D7J4"/>